<dbReference type="Proteomes" id="UP001161247">
    <property type="component" value="Chromosome 2"/>
</dbReference>
<protein>
    <submittedName>
        <fullName evidence="2">OLC1v1032713C1</fullName>
    </submittedName>
</protein>
<accession>A0AAV1CPT1</accession>
<proteinExistence type="predicted"/>
<dbReference type="PANTHER" id="PTHR37206">
    <property type="entry name" value="TRANSMEMBRANE PROTEIN"/>
    <property type="match status" value="1"/>
</dbReference>
<gene>
    <name evidence="2" type="ORF">OLC1_LOCUS7271</name>
</gene>
<name>A0AAV1CPT1_OLDCO</name>
<keyword evidence="1" id="KW-0812">Transmembrane</keyword>
<dbReference type="PANTHER" id="PTHR37206:SF4">
    <property type="entry name" value="TRANSMEMBRANE PROTEIN"/>
    <property type="match status" value="1"/>
</dbReference>
<dbReference type="EMBL" id="OX459119">
    <property type="protein sequence ID" value="CAI9096537.1"/>
    <property type="molecule type" value="Genomic_DNA"/>
</dbReference>
<sequence length="207" mass="23336">MENEEETPPLILSDWVEIQSAFSSDESHHGYENENENPVVINEYFFVNDSAVFPPSHHEDLPIDSLNQAEEEEEQQSRALLLPSSSGVEKEAGKWISRDALTPRFFSSVIGKFFSGMSKKCGAFRASVWWFGTATTGVGALALVVVLCRRAKRWRRKKVLPPAADTNQHLMLLIQSKDQKISQLLLQVSQLNDMLLARRRVPVLQVG</sequence>
<evidence type="ECO:0000256" key="1">
    <source>
        <dbReference type="SAM" id="Phobius"/>
    </source>
</evidence>
<dbReference type="AlphaFoldDB" id="A0AAV1CPT1"/>
<feature type="transmembrane region" description="Helical" evidence="1">
    <location>
        <begin position="128"/>
        <end position="148"/>
    </location>
</feature>
<keyword evidence="3" id="KW-1185">Reference proteome</keyword>
<organism evidence="2 3">
    <name type="scientific">Oldenlandia corymbosa var. corymbosa</name>
    <dbReference type="NCBI Taxonomy" id="529605"/>
    <lineage>
        <taxon>Eukaryota</taxon>
        <taxon>Viridiplantae</taxon>
        <taxon>Streptophyta</taxon>
        <taxon>Embryophyta</taxon>
        <taxon>Tracheophyta</taxon>
        <taxon>Spermatophyta</taxon>
        <taxon>Magnoliopsida</taxon>
        <taxon>eudicotyledons</taxon>
        <taxon>Gunneridae</taxon>
        <taxon>Pentapetalae</taxon>
        <taxon>asterids</taxon>
        <taxon>lamiids</taxon>
        <taxon>Gentianales</taxon>
        <taxon>Rubiaceae</taxon>
        <taxon>Rubioideae</taxon>
        <taxon>Spermacoceae</taxon>
        <taxon>Hedyotis-Oldenlandia complex</taxon>
        <taxon>Oldenlandia</taxon>
    </lineage>
</organism>
<reference evidence="2" key="1">
    <citation type="submission" date="2023-03" db="EMBL/GenBank/DDBJ databases">
        <authorList>
            <person name="Julca I."/>
        </authorList>
    </citation>
    <scope>NUCLEOTIDE SEQUENCE</scope>
</reference>
<keyword evidence="1" id="KW-0472">Membrane</keyword>
<evidence type="ECO:0000313" key="2">
    <source>
        <dbReference type="EMBL" id="CAI9096537.1"/>
    </source>
</evidence>
<evidence type="ECO:0000313" key="3">
    <source>
        <dbReference type="Proteomes" id="UP001161247"/>
    </source>
</evidence>
<keyword evidence="1" id="KW-1133">Transmembrane helix</keyword>